<dbReference type="AlphaFoldDB" id="A0A026W1V8"/>
<evidence type="ECO:0000313" key="2">
    <source>
        <dbReference type="Proteomes" id="UP000053097"/>
    </source>
</evidence>
<accession>A0A026W1V8</accession>
<reference evidence="1 2" key="1">
    <citation type="journal article" date="2014" name="Curr. Biol.">
        <title>The genome of the clonal raider ant Cerapachys biroi.</title>
        <authorList>
            <person name="Oxley P.R."/>
            <person name="Ji L."/>
            <person name="Fetter-Pruneda I."/>
            <person name="McKenzie S.K."/>
            <person name="Li C."/>
            <person name="Hu H."/>
            <person name="Zhang G."/>
            <person name="Kronauer D.J."/>
        </authorList>
    </citation>
    <scope>NUCLEOTIDE SEQUENCE [LARGE SCALE GENOMIC DNA]</scope>
</reference>
<evidence type="ECO:0000313" key="1">
    <source>
        <dbReference type="EMBL" id="EZA49561.1"/>
    </source>
</evidence>
<name>A0A026W1V8_OOCBI</name>
<dbReference type="EMBL" id="KK107503">
    <property type="protein sequence ID" value="EZA49561.1"/>
    <property type="molecule type" value="Genomic_DNA"/>
</dbReference>
<keyword evidence="2" id="KW-1185">Reference proteome</keyword>
<proteinExistence type="predicted"/>
<organism evidence="1 2">
    <name type="scientific">Ooceraea biroi</name>
    <name type="common">Clonal raider ant</name>
    <name type="synonym">Cerapachys biroi</name>
    <dbReference type="NCBI Taxonomy" id="2015173"/>
    <lineage>
        <taxon>Eukaryota</taxon>
        <taxon>Metazoa</taxon>
        <taxon>Ecdysozoa</taxon>
        <taxon>Arthropoda</taxon>
        <taxon>Hexapoda</taxon>
        <taxon>Insecta</taxon>
        <taxon>Pterygota</taxon>
        <taxon>Neoptera</taxon>
        <taxon>Endopterygota</taxon>
        <taxon>Hymenoptera</taxon>
        <taxon>Apocrita</taxon>
        <taxon>Aculeata</taxon>
        <taxon>Formicoidea</taxon>
        <taxon>Formicidae</taxon>
        <taxon>Dorylinae</taxon>
        <taxon>Ooceraea</taxon>
    </lineage>
</organism>
<dbReference type="Proteomes" id="UP000053097">
    <property type="component" value="Unassembled WGS sequence"/>
</dbReference>
<sequence>MRRRFDINCFNHPILVKGFTLYYLACWSHRKFVLPEPSFVAEHIHTKDVFSKL</sequence>
<protein>
    <submittedName>
        <fullName evidence="1">Uncharacterized protein</fullName>
    </submittedName>
</protein>
<gene>
    <name evidence="1" type="ORF">X777_12106</name>
</gene>